<dbReference type="Proteomes" id="UP001560573">
    <property type="component" value="Unassembled WGS sequence"/>
</dbReference>
<feature type="domain" description="SHSP" evidence="3">
    <location>
        <begin position="28"/>
        <end position="140"/>
    </location>
</feature>
<accession>A0ABV3ZAY2</accession>
<dbReference type="SUPFAM" id="SSF49764">
    <property type="entry name" value="HSP20-like chaperones"/>
    <property type="match status" value="1"/>
</dbReference>
<dbReference type="RefSeq" id="WP_369328401.1">
    <property type="nucleotide sequence ID" value="NZ_JAULBC010000002.1"/>
</dbReference>
<dbReference type="Pfam" id="PF00011">
    <property type="entry name" value="HSP20"/>
    <property type="match status" value="1"/>
</dbReference>
<dbReference type="CDD" id="cd06464">
    <property type="entry name" value="ACD_sHsps-like"/>
    <property type="match status" value="1"/>
</dbReference>
<protein>
    <submittedName>
        <fullName evidence="4">Hsp20/alpha crystallin family protein</fullName>
    </submittedName>
</protein>
<reference evidence="4 5" key="1">
    <citation type="submission" date="2023-07" db="EMBL/GenBank/DDBJ databases">
        <authorList>
            <person name="Lian W.-H."/>
        </authorList>
    </citation>
    <scope>NUCLEOTIDE SEQUENCE [LARGE SCALE GENOMIC DNA]</scope>
    <source>
        <strain evidence="4 5">SYSU DXS3180</strain>
    </source>
</reference>
<dbReference type="EMBL" id="JAULBC010000002">
    <property type="protein sequence ID" value="MEX6686998.1"/>
    <property type="molecule type" value="Genomic_DNA"/>
</dbReference>
<proteinExistence type="inferred from homology"/>
<name>A0ABV3ZAY2_9BACT</name>
<dbReference type="InterPro" id="IPR008978">
    <property type="entry name" value="HSP20-like_chaperone"/>
</dbReference>
<evidence type="ECO:0000256" key="2">
    <source>
        <dbReference type="RuleBase" id="RU003616"/>
    </source>
</evidence>
<evidence type="ECO:0000259" key="3">
    <source>
        <dbReference type="PROSITE" id="PS01031"/>
    </source>
</evidence>
<dbReference type="PROSITE" id="PS01031">
    <property type="entry name" value="SHSP"/>
    <property type="match status" value="1"/>
</dbReference>
<dbReference type="PANTHER" id="PTHR11527">
    <property type="entry name" value="HEAT-SHOCK PROTEIN 20 FAMILY MEMBER"/>
    <property type="match status" value="1"/>
</dbReference>
<gene>
    <name evidence="4" type="ORF">QTN47_05810</name>
</gene>
<evidence type="ECO:0000313" key="4">
    <source>
        <dbReference type="EMBL" id="MEX6686998.1"/>
    </source>
</evidence>
<organism evidence="4 5">
    <name type="scientific">Danxiaibacter flavus</name>
    <dbReference type="NCBI Taxonomy" id="3049108"/>
    <lineage>
        <taxon>Bacteria</taxon>
        <taxon>Pseudomonadati</taxon>
        <taxon>Bacteroidota</taxon>
        <taxon>Chitinophagia</taxon>
        <taxon>Chitinophagales</taxon>
        <taxon>Chitinophagaceae</taxon>
        <taxon>Danxiaibacter</taxon>
    </lineage>
</organism>
<comment type="caution">
    <text evidence="4">The sequence shown here is derived from an EMBL/GenBank/DDBJ whole genome shotgun (WGS) entry which is preliminary data.</text>
</comment>
<sequence>MTLVKRNYRTFDNLFDELFNNIPAAWGKEAGWNVPPVNIHETEDAYHLELVAPGLAKEDFKVNLEKGLLTISFEKKNETENKEYKTHRREFSATSFKRSFTVDDKVNAEGIQAKYDNGVLKLFLPKKEEVKALPKEITIQ</sequence>
<dbReference type="InterPro" id="IPR002068">
    <property type="entry name" value="A-crystallin/Hsp20_dom"/>
</dbReference>
<evidence type="ECO:0000313" key="5">
    <source>
        <dbReference type="Proteomes" id="UP001560573"/>
    </source>
</evidence>
<evidence type="ECO:0000256" key="1">
    <source>
        <dbReference type="PROSITE-ProRule" id="PRU00285"/>
    </source>
</evidence>
<keyword evidence="5" id="KW-1185">Reference proteome</keyword>
<dbReference type="Gene3D" id="2.60.40.790">
    <property type="match status" value="1"/>
</dbReference>
<dbReference type="InterPro" id="IPR031107">
    <property type="entry name" value="Small_HSP"/>
</dbReference>
<comment type="similarity">
    <text evidence="1 2">Belongs to the small heat shock protein (HSP20) family.</text>
</comment>